<evidence type="ECO:0008006" key="3">
    <source>
        <dbReference type="Google" id="ProtNLM"/>
    </source>
</evidence>
<reference evidence="2" key="1">
    <citation type="journal article" date="2015" name="Nature">
        <title>Complex archaea that bridge the gap between prokaryotes and eukaryotes.</title>
        <authorList>
            <person name="Spang A."/>
            <person name="Saw J.H."/>
            <person name="Jorgensen S.L."/>
            <person name="Zaremba-Niedzwiedzka K."/>
            <person name="Martijn J."/>
            <person name="Lind A.E."/>
            <person name="van Eijk R."/>
            <person name="Schleper C."/>
            <person name="Guy L."/>
            <person name="Ettema T.J."/>
        </authorList>
    </citation>
    <scope>NUCLEOTIDE SEQUENCE</scope>
</reference>
<evidence type="ECO:0000313" key="2">
    <source>
        <dbReference type="EMBL" id="KKN34431.1"/>
    </source>
</evidence>
<feature type="transmembrane region" description="Helical" evidence="1">
    <location>
        <begin position="209"/>
        <end position="228"/>
    </location>
</feature>
<keyword evidence="1" id="KW-1133">Transmembrane helix</keyword>
<keyword evidence="1" id="KW-0812">Transmembrane</keyword>
<organism evidence="2">
    <name type="scientific">marine sediment metagenome</name>
    <dbReference type="NCBI Taxonomy" id="412755"/>
    <lineage>
        <taxon>unclassified sequences</taxon>
        <taxon>metagenomes</taxon>
        <taxon>ecological metagenomes</taxon>
    </lineage>
</organism>
<feature type="transmembrane region" description="Helical" evidence="1">
    <location>
        <begin position="68"/>
        <end position="94"/>
    </location>
</feature>
<dbReference type="EMBL" id="LAZR01002105">
    <property type="protein sequence ID" value="KKN34431.1"/>
    <property type="molecule type" value="Genomic_DNA"/>
</dbReference>
<feature type="transmembrane region" description="Helical" evidence="1">
    <location>
        <begin position="6"/>
        <end position="25"/>
    </location>
</feature>
<protein>
    <recommendedName>
        <fullName evidence="3">Histidine kinase N-terminal 7TM region domain-containing protein</fullName>
    </recommendedName>
</protein>
<name>A0A0F9SBQ7_9ZZZZ</name>
<keyword evidence="1" id="KW-0472">Membrane</keyword>
<proteinExistence type="predicted"/>
<sequence length="229" mass="26078">MDPLNVLKIITAIITVVIAFIGGFLELRLNPKNWLNRWFVLFFMSASLAFLTYTLYHLITDVPDPVPVIIPIMLTTQVLYNFAPVALVMTVFVLEKYEKIAMSLKYLGTMMVLFIIMSVGYFILIPELNMVDYAAGIVNTETNRGLFIFVNLIRIALFLYVVYRYAMINKKVEQETKKRVQWFFIGVLLITGGVFINLIGGLIDSIELEILALIFIDIGIGVIVRGFFV</sequence>
<accession>A0A0F9SBQ7</accession>
<feature type="transmembrane region" description="Helical" evidence="1">
    <location>
        <begin position="145"/>
        <end position="163"/>
    </location>
</feature>
<comment type="caution">
    <text evidence="2">The sequence shown here is derived from an EMBL/GenBank/DDBJ whole genome shotgun (WGS) entry which is preliminary data.</text>
</comment>
<feature type="transmembrane region" description="Helical" evidence="1">
    <location>
        <begin position="106"/>
        <end position="125"/>
    </location>
</feature>
<dbReference type="AlphaFoldDB" id="A0A0F9SBQ7"/>
<gene>
    <name evidence="2" type="ORF">LCGC14_0793790</name>
</gene>
<evidence type="ECO:0000256" key="1">
    <source>
        <dbReference type="SAM" id="Phobius"/>
    </source>
</evidence>
<feature type="transmembrane region" description="Helical" evidence="1">
    <location>
        <begin position="183"/>
        <end position="203"/>
    </location>
</feature>
<feature type="transmembrane region" description="Helical" evidence="1">
    <location>
        <begin position="37"/>
        <end position="56"/>
    </location>
</feature>